<keyword evidence="1" id="KW-0472">Membrane</keyword>
<dbReference type="AlphaFoldDB" id="A0A0F7FHG1"/>
<dbReference type="STRING" id="1550241.MA03_01105"/>
<dbReference type="Proteomes" id="UP000067434">
    <property type="component" value="Chromosome"/>
</dbReference>
<sequence length="242" mass="27301">MKLKHIASVFLLIFIIYELMEFYVIYSVEPVFIEVSRVYGETEENTLLGIRIYFPNPYFLSVRVYSFKLKLNCPGLSGGEGQAFNLTLTPRFTNIFSLNASVSGGLGSKCEVIYSWVPDPFILYLLNLHPLNFTRRTDLVMPGKSPFLWAGWNETETSIGECVSLQVYTYPSSVFNVRVFADYLSMPPVAVFEKSGVGGGTFIFCPKEPSSLRLKGYFLEVVSGDARWVQADSYPPRLKVSP</sequence>
<dbReference type="RefSeq" id="WP_052883506.1">
    <property type="nucleotide sequence ID" value="NZ_CP009961.1"/>
</dbReference>
<protein>
    <recommendedName>
        <fullName evidence="4">Late embryogenesis abundant protein LEA-2 subgroup domain-containing protein</fullName>
    </recommendedName>
</protein>
<evidence type="ECO:0000256" key="1">
    <source>
        <dbReference type="SAM" id="Phobius"/>
    </source>
</evidence>
<proteinExistence type="predicted"/>
<feature type="transmembrane region" description="Helical" evidence="1">
    <location>
        <begin position="7"/>
        <end position="26"/>
    </location>
</feature>
<organism evidence="2 3">
    <name type="scientific">Infirmifilum uzonense</name>
    <dbReference type="NCBI Taxonomy" id="1550241"/>
    <lineage>
        <taxon>Archaea</taxon>
        <taxon>Thermoproteota</taxon>
        <taxon>Thermoprotei</taxon>
        <taxon>Thermofilales</taxon>
        <taxon>Thermofilaceae</taxon>
        <taxon>Infirmifilum</taxon>
    </lineage>
</organism>
<dbReference type="GeneID" id="25400786"/>
<accession>A0A0F7FHG1</accession>
<dbReference type="PATRIC" id="fig|1550241.5.peg.225"/>
<evidence type="ECO:0000313" key="3">
    <source>
        <dbReference type="Proteomes" id="UP000067434"/>
    </source>
</evidence>
<dbReference type="KEGG" id="thf:MA03_01105"/>
<dbReference type="OrthoDB" id="384393at2157"/>
<dbReference type="HOGENOM" id="CLU_1145264_0_0_2"/>
<keyword evidence="1" id="KW-1133">Transmembrane helix</keyword>
<evidence type="ECO:0000313" key="2">
    <source>
        <dbReference type="EMBL" id="AKG38163.1"/>
    </source>
</evidence>
<keyword evidence="1" id="KW-0812">Transmembrane</keyword>
<keyword evidence="3" id="KW-1185">Reference proteome</keyword>
<gene>
    <name evidence="2" type="ORF">MA03_01105</name>
</gene>
<reference evidence="2 3" key="1">
    <citation type="journal article" date="2015" name="Stand. Genomic Sci.">
        <title>Complete genome sequence of and proposal of Thermofilum uzonense sp. nov. a novel hyperthermophilic crenarchaeon and emended description of the genus Thermofilum.</title>
        <authorList>
            <person name="Toshchakov S.V."/>
            <person name="Korzhenkov A.A."/>
            <person name="Samarov N.I."/>
            <person name="Mazunin I.O."/>
            <person name="Mozhey O.I."/>
            <person name="Shmyr I.S."/>
            <person name="Derbikova K.S."/>
            <person name="Taranov E.A."/>
            <person name="Dominova I.N."/>
            <person name="Bonch-Osmolovskaya E.A."/>
            <person name="Patrushev M.V."/>
            <person name="Podosokorskaya O.A."/>
            <person name="Kublanov I.V."/>
        </authorList>
    </citation>
    <scope>NUCLEOTIDE SEQUENCE [LARGE SCALE GENOMIC DNA]</scope>
    <source>
        <strain evidence="2 3">1807-2</strain>
    </source>
</reference>
<name>A0A0F7FHG1_9CREN</name>
<evidence type="ECO:0008006" key="4">
    <source>
        <dbReference type="Google" id="ProtNLM"/>
    </source>
</evidence>
<dbReference type="EMBL" id="CP009961">
    <property type="protein sequence ID" value="AKG38163.1"/>
    <property type="molecule type" value="Genomic_DNA"/>
</dbReference>